<keyword evidence="2" id="KW-1185">Reference proteome</keyword>
<dbReference type="Gene3D" id="3.40.190.10">
    <property type="entry name" value="Periplasmic binding protein-like II"/>
    <property type="match status" value="1"/>
</dbReference>
<evidence type="ECO:0000313" key="1">
    <source>
        <dbReference type="EMBL" id="MEE1935639.1"/>
    </source>
</evidence>
<name>A0ABU7HVY2_9PSED</name>
<sequence length="113" mass="12800">MIVHAHLNCDTVRNKTIRHYQRYDDNFIHDLAPTWAGKHYKQRASAILLDMDGARDEVLQLAGSTSGTVTVGPSTVPHIAFLPIVLEPFKQRYPAVKLTIHEGLLPRMQQDLE</sequence>
<comment type="caution">
    <text evidence="1">The sequence shown here is derived from an EMBL/GenBank/DDBJ whole genome shotgun (WGS) entry which is preliminary data.</text>
</comment>
<dbReference type="PANTHER" id="PTHR30419">
    <property type="entry name" value="HTH-TYPE TRANSCRIPTIONAL REGULATOR YBHD"/>
    <property type="match status" value="1"/>
</dbReference>
<accession>A0ABU7HVY2</accession>
<organism evidence="1 2">
    <name type="scientific">Pseudomonas ulcerans</name>
    <dbReference type="NCBI Taxonomy" id="3115852"/>
    <lineage>
        <taxon>Bacteria</taxon>
        <taxon>Pseudomonadati</taxon>
        <taxon>Pseudomonadota</taxon>
        <taxon>Gammaproteobacteria</taxon>
        <taxon>Pseudomonadales</taxon>
        <taxon>Pseudomonadaceae</taxon>
        <taxon>Pseudomonas</taxon>
    </lineage>
</organism>
<evidence type="ECO:0000313" key="2">
    <source>
        <dbReference type="Proteomes" id="UP001335100"/>
    </source>
</evidence>
<dbReference type="Proteomes" id="UP001335100">
    <property type="component" value="Unassembled WGS sequence"/>
</dbReference>
<proteinExistence type="predicted"/>
<evidence type="ECO:0008006" key="3">
    <source>
        <dbReference type="Google" id="ProtNLM"/>
    </source>
</evidence>
<dbReference type="EMBL" id="JAZDQJ010000027">
    <property type="protein sequence ID" value="MEE1935639.1"/>
    <property type="molecule type" value="Genomic_DNA"/>
</dbReference>
<gene>
    <name evidence="1" type="ORF">V0R50_20595</name>
</gene>
<dbReference type="InterPro" id="IPR050950">
    <property type="entry name" value="HTH-type_LysR_regulators"/>
</dbReference>
<dbReference type="RefSeq" id="WP_330076368.1">
    <property type="nucleotide sequence ID" value="NZ_JAZDQJ010000027.1"/>
</dbReference>
<reference evidence="1 2" key="1">
    <citation type="submission" date="2024-01" db="EMBL/GenBank/DDBJ databases">
        <title>Unpublished Manusciprt.</title>
        <authorList>
            <person name="Duman M."/>
            <person name="Valdes E.G."/>
            <person name="Ajmi N."/>
            <person name="Altun S."/>
            <person name="Saticioglu I.B."/>
        </authorList>
    </citation>
    <scope>NUCLEOTIDE SEQUENCE [LARGE SCALE GENOMIC DNA]</scope>
    <source>
        <strain evidence="1 2">148P</strain>
    </source>
</reference>
<protein>
    <recommendedName>
        <fullName evidence="3">LysR substrate-binding domain-containing protein</fullName>
    </recommendedName>
</protein>